<reference evidence="1" key="1">
    <citation type="submission" date="2020-04" db="EMBL/GenBank/DDBJ databases">
        <authorList>
            <person name="Chiriac C."/>
            <person name="Salcher M."/>
            <person name="Ghai R."/>
            <person name="Kavagutti S V."/>
        </authorList>
    </citation>
    <scope>NUCLEOTIDE SEQUENCE</scope>
</reference>
<protein>
    <recommendedName>
        <fullName evidence="2">SEC-C motif</fullName>
    </recommendedName>
</protein>
<dbReference type="EMBL" id="LR796334">
    <property type="protein sequence ID" value="CAB4137192.1"/>
    <property type="molecule type" value="Genomic_DNA"/>
</dbReference>
<proteinExistence type="predicted"/>
<evidence type="ECO:0008006" key="2">
    <source>
        <dbReference type="Google" id="ProtNLM"/>
    </source>
</evidence>
<name>A0A6J5LTW2_9CAUD</name>
<organism evidence="1">
    <name type="scientific">uncultured Caudovirales phage</name>
    <dbReference type="NCBI Taxonomy" id="2100421"/>
    <lineage>
        <taxon>Viruses</taxon>
        <taxon>Duplodnaviria</taxon>
        <taxon>Heunggongvirae</taxon>
        <taxon>Uroviricota</taxon>
        <taxon>Caudoviricetes</taxon>
        <taxon>Peduoviridae</taxon>
        <taxon>Maltschvirus</taxon>
        <taxon>Maltschvirus maltsch</taxon>
    </lineage>
</organism>
<evidence type="ECO:0000313" key="1">
    <source>
        <dbReference type="EMBL" id="CAB4137192.1"/>
    </source>
</evidence>
<accession>A0A6J5LTW2</accession>
<sequence>MAKNKTTSPVGGDRPCLCEDGTYSKECCKGEMINQGIGSLVGQNGSQGVVNTNQPRTIITTH</sequence>
<gene>
    <name evidence="1" type="ORF">UFOVP324_17</name>
</gene>